<organism evidence="1">
    <name type="scientific">human gut metagenome</name>
    <dbReference type="NCBI Taxonomy" id="408170"/>
    <lineage>
        <taxon>unclassified sequences</taxon>
        <taxon>metagenomes</taxon>
        <taxon>organismal metagenomes</taxon>
    </lineage>
</organism>
<protein>
    <submittedName>
        <fullName evidence="1">Uncharacterized protein</fullName>
    </submittedName>
</protein>
<proteinExistence type="predicted"/>
<dbReference type="AlphaFoldDB" id="K1TP40"/>
<name>K1TP40_9ZZZZ</name>
<gene>
    <name evidence="1" type="ORF">LEA_05494</name>
</gene>
<evidence type="ECO:0000313" key="1">
    <source>
        <dbReference type="EMBL" id="EKC74927.1"/>
    </source>
</evidence>
<dbReference type="EMBL" id="AJWY01003581">
    <property type="protein sequence ID" value="EKC74927.1"/>
    <property type="molecule type" value="Genomic_DNA"/>
</dbReference>
<dbReference type="Gene3D" id="2.70.98.70">
    <property type="match status" value="1"/>
</dbReference>
<feature type="non-terminal residue" evidence="1">
    <location>
        <position position="234"/>
    </location>
</feature>
<comment type="caution">
    <text evidence="1">The sequence shown here is derived from an EMBL/GenBank/DDBJ whole genome shotgun (WGS) entry which is preliminary data.</text>
</comment>
<sequence>MKNWEGDYKMMFNLYGGKKGYHLTPNGLALQFYAYGYALAPDAAAYESYWSKDHGYHQSPTGSNTVLPGYTEGDITIHAMEPMVKEGEFVNERELTPYLNFADVSAGEKRRMVAMVRTSGNSGYYVDIFRSDRADNDYLFHHVGTSMEITDSEGSKLPGEALEKFDKTWHEGYHWFSNLHKSDYNQNFIASWSMPEDITARLWMTGGEGREIYQVDAPPTTMNKGLTPGDICMP</sequence>
<accession>K1TP40</accession>
<reference evidence="1" key="1">
    <citation type="journal article" date="2013" name="Environ. Microbiol.">
        <title>Microbiota from the distal guts of lean and obese adolescents exhibit partial functional redundancy besides clear differences in community structure.</title>
        <authorList>
            <person name="Ferrer M."/>
            <person name="Ruiz A."/>
            <person name="Lanza F."/>
            <person name="Haange S.B."/>
            <person name="Oberbach A."/>
            <person name="Till H."/>
            <person name="Bargiela R."/>
            <person name="Campoy C."/>
            <person name="Segura M.T."/>
            <person name="Richter M."/>
            <person name="von Bergen M."/>
            <person name="Seifert J."/>
            <person name="Suarez A."/>
        </authorList>
    </citation>
    <scope>NUCLEOTIDE SEQUENCE</scope>
</reference>